<feature type="compositionally biased region" description="Basic residues" evidence="1">
    <location>
        <begin position="74"/>
        <end position="85"/>
    </location>
</feature>
<name>A0A8S4QQI5_9NEOP</name>
<protein>
    <submittedName>
        <fullName evidence="2">Jg22344 protein</fullName>
    </submittedName>
</protein>
<keyword evidence="3" id="KW-1185">Reference proteome</keyword>
<organism evidence="2 3">
    <name type="scientific">Pararge aegeria aegeria</name>
    <dbReference type="NCBI Taxonomy" id="348720"/>
    <lineage>
        <taxon>Eukaryota</taxon>
        <taxon>Metazoa</taxon>
        <taxon>Ecdysozoa</taxon>
        <taxon>Arthropoda</taxon>
        <taxon>Hexapoda</taxon>
        <taxon>Insecta</taxon>
        <taxon>Pterygota</taxon>
        <taxon>Neoptera</taxon>
        <taxon>Endopterygota</taxon>
        <taxon>Lepidoptera</taxon>
        <taxon>Glossata</taxon>
        <taxon>Ditrysia</taxon>
        <taxon>Papilionoidea</taxon>
        <taxon>Nymphalidae</taxon>
        <taxon>Satyrinae</taxon>
        <taxon>Satyrini</taxon>
        <taxon>Parargina</taxon>
        <taxon>Pararge</taxon>
    </lineage>
</organism>
<sequence>VTRACWRASEWGSARKSLNPRARRSEGIVGLRAPHVRPNLGSGDDWSERVTDGDYSARFRERGASPRRVDVRSRGPHLRRRRRCA</sequence>
<evidence type="ECO:0000256" key="1">
    <source>
        <dbReference type="SAM" id="MobiDB-lite"/>
    </source>
</evidence>
<gene>
    <name evidence="2" type="primary">jg22344</name>
    <name evidence="2" type="ORF">PAEG_LOCUS5403</name>
</gene>
<evidence type="ECO:0000313" key="3">
    <source>
        <dbReference type="Proteomes" id="UP000838756"/>
    </source>
</evidence>
<evidence type="ECO:0000313" key="2">
    <source>
        <dbReference type="EMBL" id="CAH2217514.1"/>
    </source>
</evidence>
<feature type="non-terminal residue" evidence="2">
    <location>
        <position position="1"/>
    </location>
</feature>
<feature type="compositionally biased region" description="Basic and acidic residues" evidence="1">
    <location>
        <begin position="57"/>
        <end position="73"/>
    </location>
</feature>
<reference evidence="2" key="1">
    <citation type="submission" date="2022-03" db="EMBL/GenBank/DDBJ databases">
        <authorList>
            <person name="Lindestad O."/>
        </authorList>
    </citation>
    <scope>NUCLEOTIDE SEQUENCE</scope>
</reference>
<comment type="caution">
    <text evidence="2">The sequence shown here is derived from an EMBL/GenBank/DDBJ whole genome shotgun (WGS) entry which is preliminary data.</text>
</comment>
<dbReference type="Proteomes" id="UP000838756">
    <property type="component" value="Unassembled WGS sequence"/>
</dbReference>
<feature type="region of interest" description="Disordered" evidence="1">
    <location>
        <begin position="57"/>
        <end position="85"/>
    </location>
</feature>
<proteinExistence type="predicted"/>
<dbReference type="EMBL" id="CAKXAJ010018201">
    <property type="protein sequence ID" value="CAH2217514.1"/>
    <property type="molecule type" value="Genomic_DNA"/>
</dbReference>
<accession>A0A8S4QQI5</accession>
<dbReference type="AlphaFoldDB" id="A0A8S4QQI5"/>